<dbReference type="Pfam" id="PF21376">
    <property type="entry name" value="TOR1A_C"/>
    <property type="match status" value="1"/>
</dbReference>
<evidence type="ECO:0000256" key="1">
    <source>
        <dbReference type="ARBA" id="ARBA00006235"/>
    </source>
</evidence>
<sequence length="344" mass="39555">MRSSKFGFLLILTVFVDFSNQWIIPLGIGGLLTGVAWKYLPCASVFFECCDQKWFNKNNITALTKSLEESLYGQHLVLKTVVPALKRHLTNKNPPKALVLSFHGWTGGGKNYVSRKIAESLFKKGTASKYYHLFVATLHFPHKEMNSIYKDNIQQWIKGNVSECPHQLFIFDEVDKMSAGLIDAIQPFIDFHDNVENIDYRHSIFLFLSNTGGDMINRQMVKMWRNGLTRDDIQLKDMESLIQNLAFNNKDGTGLWHSSLVERNLITALIPFLPLEKHHVKKCARDYLLSRSHTKIAYDDDFLNQIANQMTYQPKDSQLYSTSGCKRVAQHCDLLIYNHSNEDL</sequence>
<organism evidence="3 4">
    <name type="scientific">Dimorphilus gyrociliatus</name>
    <dbReference type="NCBI Taxonomy" id="2664684"/>
    <lineage>
        <taxon>Eukaryota</taxon>
        <taxon>Metazoa</taxon>
        <taxon>Spiralia</taxon>
        <taxon>Lophotrochozoa</taxon>
        <taxon>Annelida</taxon>
        <taxon>Polychaeta</taxon>
        <taxon>Polychaeta incertae sedis</taxon>
        <taxon>Dinophilidae</taxon>
        <taxon>Dimorphilus</taxon>
    </lineage>
</organism>
<dbReference type="AlphaFoldDB" id="A0A7I8VVI4"/>
<dbReference type="FunFam" id="3.40.50.300:FF:002370">
    <property type="entry name" value="Torsin family 3, member A"/>
    <property type="match status" value="1"/>
</dbReference>
<keyword evidence="4" id="KW-1185">Reference proteome</keyword>
<dbReference type="GO" id="GO:0012505">
    <property type="term" value="C:endomembrane system"/>
    <property type="evidence" value="ECO:0007669"/>
    <property type="project" value="UniProtKB-ARBA"/>
</dbReference>
<dbReference type="Pfam" id="PF06309">
    <property type="entry name" value="Torsin"/>
    <property type="match status" value="1"/>
</dbReference>
<comment type="caution">
    <text evidence="3">The sequence shown here is derived from an EMBL/GenBank/DDBJ whole genome shotgun (WGS) entry which is preliminary data.</text>
</comment>
<accession>A0A7I8VVI4</accession>
<feature type="domain" description="Torsin-1A C-terminal" evidence="2">
    <location>
        <begin position="275"/>
        <end position="332"/>
    </location>
</feature>
<dbReference type="PRINTS" id="PR00300">
    <property type="entry name" value="CLPPROTEASEA"/>
</dbReference>
<evidence type="ECO:0000313" key="3">
    <source>
        <dbReference type="EMBL" id="CAD5120283.1"/>
    </source>
</evidence>
<dbReference type="PANTHER" id="PTHR10760">
    <property type="entry name" value="TORSIN"/>
    <property type="match status" value="1"/>
</dbReference>
<protein>
    <submittedName>
        <fullName evidence="3">DgyrCDS8859</fullName>
    </submittedName>
</protein>
<dbReference type="InterPro" id="IPR049337">
    <property type="entry name" value="TOR1A_C"/>
</dbReference>
<dbReference type="OrthoDB" id="19623at2759"/>
<dbReference type="InterPro" id="IPR010448">
    <property type="entry name" value="Torsin"/>
</dbReference>
<dbReference type="GO" id="GO:0005737">
    <property type="term" value="C:cytoplasm"/>
    <property type="evidence" value="ECO:0007669"/>
    <property type="project" value="UniProtKB-ARBA"/>
</dbReference>
<dbReference type="SUPFAM" id="SSF52540">
    <property type="entry name" value="P-loop containing nucleoside triphosphate hydrolases"/>
    <property type="match status" value="1"/>
</dbReference>
<dbReference type="InterPro" id="IPR027417">
    <property type="entry name" value="P-loop_NTPase"/>
</dbReference>
<name>A0A7I8VVI4_9ANNE</name>
<evidence type="ECO:0000313" key="4">
    <source>
        <dbReference type="Proteomes" id="UP000549394"/>
    </source>
</evidence>
<reference evidence="3 4" key="1">
    <citation type="submission" date="2020-08" db="EMBL/GenBank/DDBJ databases">
        <authorList>
            <person name="Hejnol A."/>
        </authorList>
    </citation>
    <scope>NUCLEOTIDE SEQUENCE [LARGE SCALE GENOMIC DNA]</scope>
</reference>
<dbReference type="Proteomes" id="UP000549394">
    <property type="component" value="Unassembled WGS sequence"/>
</dbReference>
<comment type="similarity">
    <text evidence="1">Belongs to the ClpA/ClpB family. Torsin subfamily.</text>
</comment>
<dbReference type="Gene3D" id="3.40.50.300">
    <property type="entry name" value="P-loop containing nucleotide triphosphate hydrolases"/>
    <property type="match status" value="1"/>
</dbReference>
<gene>
    <name evidence="3" type="ORF">DGYR_LOCUS8396</name>
</gene>
<dbReference type="InterPro" id="IPR001270">
    <property type="entry name" value="ClpA/B"/>
</dbReference>
<dbReference type="EMBL" id="CAJFCJ010000012">
    <property type="protein sequence ID" value="CAD5120283.1"/>
    <property type="molecule type" value="Genomic_DNA"/>
</dbReference>
<dbReference type="PANTHER" id="PTHR10760:SF2">
    <property type="entry name" value="LD13476P-RELATED"/>
    <property type="match status" value="1"/>
</dbReference>
<dbReference type="GO" id="GO:0005524">
    <property type="term" value="F:ATP binding"/>
    <property type="evidence" value="ECO:0007669"/>
    <property type="project" value="InterPro"/>
</dbReference>
<dbReference type="GO" id="GO:0016887">
    <property type="term" value="F:ATP hydrolysis activity"/>
    <property type="evidence" value="ECO:0007669"/>
    <property type="project" value="InterPro"/>
</dbReference>
<evidence type="ECO:0000259" key="2">
    <source>
        <dbReference type="Pfam" id="PF21376"/>
    </source>
</evidence>
<proteinExistence type="inferred from homology"/>